<dbReference type="EC" id="4.2.1.46" evidence="3"/>
<evidence type="ECO:0000256" key="1">
    <source>
        <dbReference type="ARBA" id="ARBA00007637"/>
    </source>
</evidence>
<evidence type="ECO:0000259" key="2">
    <source>
        <dbReference type="Pfam" id="PF01370"/>
    </source>
</evidence>
<dbReference type="SUPFAM" id="SSF51735">
    <property type="entry name" value="NAD(P)-binding Rossmann-fold domains"/>
    <property type="match status" value="1"/>
</dbReference>
<feature type="domain" description="NAD-dependent epimerase/dehydratase" evidence="2">
    <location>
        <begin position="3"/>
        <end position="232"/>
    </location>
</feature>
<reference evidence="3 4" key="1">
    <citation type="submission" date="2018-06" db="EMBL/GenBank/DDBJ databases">
        <authorList>
            <consortium name="Pathogen Informatics"/>
            <person name="Doyle S."/>
        </authorList>
    </citation>
    <scope>NUCLEOTIDE SEQUENCE [LARGE SCALE GENOMIC DNA]</scope>
    <source>
        <strain evidence="3 4">NCTC10723</strain>
    </source>
</reference>
<dbReference type="InterPro" id="IPR001509">
    <property type="entry name" value="Epimerase_deHydtase"/>
</dbReference>
<dbReference type="InterPro" id="IPR036291">
    <property type="entry name" value="NAD(P)-bd_dom_sf"/>
</dbReference>
<name>A0A377GZ49_9FUSO</name>
<evidence type="ECO:0000313" key="4">
    <source>
        <dbReference type="Proteomes" id="UP000255328"/>
    </source>
</evidence>
<dbReference type="GO" id="GO:0008460">
    <property type="term" value="F:dTDP-glucose 4,6-dehydratase activity"/>
    <property type="evidence" value="ECO:0007669"/>
    <property type="project" value="UniProtKB-EC"/>
</dbReference>
<dbReference type="EMBL" id="UGGU01000003">
    <property type="protein sequence ID" value="STO32277.1"/>
    <property type="molecule type" value="Genomic_DNA"/>
</dbReference>
<protein>
    <submittedName>
        <fullName evidence="3">dTDP-glucose 4,6-dehydratase</fullName>
        <ecNumber evidence="3">4.2.1.46</ecNumber>
    </submittedName>
</protein>
<dbReference type="AlphaFoldDB" id="A0A377GZ49"/>
<organism evidence="3 4">
    <name type="scientific">Fusobacterium necrogenes</name>
    <dbReference type="NCBI Taxonomy" id="858"/>
    <lineage>
        <taxon>Bacteria</taxon>
        <taxon>Fusobacteriati</taxon>
        <taxon>Fusobacteriota</taxon>
        <taxon>Fusobacteriia</taxon>
        <taxon>Fusobacteriales</taxon>
        <taxon>Fusobacteriaceae</taxon>
        <taxon>Fusobacterium</taxon>
    </lineage>
</organism>
<dbReference type="RefSeq" id="WP_115271250.1">
    <property type="nucleotide sequence ID" value="NZ_UGGU01000003.1"/>
</dbReference>
<sequence length="297" mass="34745">MKIIIFGGCGFIGKNLSKYLKNLYEIIVVDKYIDKLFLKENKIRFYQYDFENIDKLREIIDLEKPEYIINLISYVTSIRELGLFPKMLNTNLDILLKIYEVTKELENLELVMQFGSGEEYGNIQAPFNEKMKEEPVSPYAIAKLITTNTALMLNKNYDYPICIIRPSNLFGKYQSKDKFIPYVLEKLKNNQEILTTFGEQKRDFICIDDFVYIIKELLEKNSLIKGEVINVGSGISISLKAIILNSKEKLNSKSEIRFGAIPYRENEMMDFCLDISKLESILNRKLKLEWLEKIIEE</sequence>
<dbReference type="Proteomes" id="UP000255328">
    <property type="component" value="Unassembled WGS sequence"/>
</dbReference>
<keyword evidence="4" id="KW-1185">Reference proteome</keyword>
<keyword evidence="3" id="KW-0456">Lyase</keyword>
<dbReference type="Gene3D" id="3.40.50.720">
    <property type="entry name" value="NAD(P)-binding Rossmann-like Domain"/>
    <property type="match status" value="1"/>
</dbReference>
<gene>
    <name evidence="3" type="primary">rfbB_3</name>
    <name evidence="3" type="ORF">NCTC10723_01770</name>
</gene>
<dbReference type="PANTHER" id="PTHR43000">
    <property type="entry name" value="DTDP-D-GLUCOSE 4,6-DEHYDRATASE-RELATED"/>
    <property type="match status" value="1"/>
</dbReference>
<evidence type="ECO:0000313" key="3">
    <source>
        <dbReference type="EMBL" id="STO32277.1"/>
    </source>
</evidence>
<comment type="similarity">
    <text evidence="1">Belongs to the NAD(P)-dependent epimerase/dehydratase family.</text>
</comment>
<proteinExistence type="inferred from homology"/>
<dbReference type="OrthoDB" id="142826at2"/>
<accession>A0A377GZ49</accession>
<dbReference type="Pfam" id="PF01370">
    <property type="entry name" value="Epimerase"/>
    <property type="match status" value="1"/>
</dbReference>